<evidence type="ECO:0000256" key="1">
    <source>
        <dbReference type="SAM" id="SignalP"/>
    </source>
</evidence>
<feature type="signal peptide" evidence="1">
    <location>
        <begin position="1"/>
        <end position="22"/>
    </location>
</feature>
<dbReference type="EMBL" id="JACHBK010000006">
    <property type="protein sequence ID" value="MBB5536439.1"/>
    <property type="molecule type" value="Genomic_DNA"/>
</dbReference>
<organism evidence="2 3">
    <name type="scientific">Rhizobium giardinii</name>
    <dbReference type="NCBI Taxonomy" id="56731"/>
    <lineage>
        <taxon>Bacteria</taxon>
        <taxon>Pseudomonadati</taxon>
        <taxon>Pseudomonadota</taxon>
        <taxon>Alphaproteobacteria</taxon>
        <taxon>Hyphomicrobiales</taxon>
        <taxon>Rhizobiaceae</taxon>
        <taxon>Rhizobium/Agrobacterium group</taxon>
        <taxon>Rhizobium</taxon>
    </lineage>
</organism>
<evidence type="ECO:0000313" key="3">
    <source>
        <dbReference type="Proteomes" id="UP000585507"/>
    </source>
</evidence>
<protein>
    <submittedName>
        <fullName evidence="2">Phosphoglycolate phosphatase-like HAD superfamily hydrolase</fullName>
    </submittedName>
</protein>
<keyword evidence="1" id="KW-0732">Signal</keyword>
<reference evidence="2 3" key="1">
    <citation type="submission" date="2020-08" db="EMBL/GenBank/DDBJ databases">
        <title>Genomic Encyclopedia of Type Strains, Phase IV (KMG-V): Genome sequencing to study the core and pangenomes of soil and plant-associated prokaryotes.</title>
        <authorList>
            <person name="Whitman W."/>
        </authorList>
    </citation>
    <scope>NUCLEOTIDE SEQUENCE [LARGE SCALE GENOMIC DNA]</scope>
    <source>
        <strain evidence="2 3">SEMIA 4084</strain>
    </source>
</reference>
<dbReference type="Proteomes" id="UP000585507">
    <property type="component" value="Unassembled WGS sequence"/>
</dbReference>
<comment type="caution">
    <text evidence="2">The sequence shown here is derived from an EMBL/GenBank/DDBJ whole genome shotgun (WGS) entry which is preliminary data.</text>
</comment>
<name>A0A7W8UCY3_9HYPH</name>
<dbReference type="SUPFAM" id="SSF56784">
    <property type="entry name" value="HAD-like"/>
    <property type="match status" value="1"/>
</dbReference>
<dbReference type="RefSeq" id="WP_018327614.1">
    <property type="nucleotide sequence ID" value="NZ_JACHBK010000006.1"/>
</dbReference>
<dbReference type="Gene3D" id="3.40.50.1000">
    <property type="entry name" value="HAD superfamily/HAD-like"/>
    <property type="match status" value="1"/>
</dbReference>
<keyword evidence="3" id="KW-1185">Reference proteome</keyword>
<sequence>MKSFPRIFALLIPIWVSIAALAFPAAAQTDPLPSWNDGASKQAILDFVARVTAEGGPDYVAPAERIATFDNDGTLWAEQPLYFQVLFAIDRAKALAPQHPEWTDKEPFASLLKGDIKGALAGGEHAIVELVAATHSDMTTEEFNKIVKDWLATARHPKTQRQYTEMAYQPMLELLAFLRSSGFKTFIVTGGGIEFVRAFAEDTYGVPPEQVVGSAGKTQFELRDGKPVLMKEPGVDFIDDKAGKPVGIQRHIGRRPIAAFGNSDGDLQMLQWTCTGSGLRFCLYVHHTDGEREWTYDRQSNIGRLDEGLNQAAADGWTVVDMKKDWKRVFGFEK</sequence>
<gene>
    <name evidence="2" type="ORF">GGD55_003146</name>
</gene>
<dbReference type="CDD" id="cd01427">
    <property type="entry name" value="HAD_like"/>
    <property type="match status" value="1"/>
</dbReference>
<accession>A0A7W8UCY3</accession>
<feature type="chain" id="PRO_5030709004" evidence="1">
    <location>
        <begin position="23"/>
        <end position="334"/>
    </location>
</feature>
<dbReference type="InterPro" id="IPR036412">
    <property type="entry name" value="HAD-like_sf"/>
</dbReference>
<evidence type="ECO:0000313" key="2">
    <source>
        <dbReference type="EMBL" id="MBB5536439.1"/>
    </source>
</evidence>
<dbReference type="InterPro" id="IPR023214">
    <property type="entry name" value="HAD_sf"/>
</dbReference>
<dbReference type="GO" id="GO:0016787">
    <property type="term" value="F:hydrolase activity"/>
    <property type="evidence" value="ECO:0007669"/>
    <property type="project" value="UniProtKB-KW"/>
</dbReference>
<dbReference type="Pfam" id="PF12710">
    <property type="entry name" value="HAD"/>
    <property type="match status" value="1"/>
</dbReference>
<proteinExistence type="predicted"/>
<dbReference type="AlphaFoldDB" id="A0A7W8UCY3"/>
<keyword evidence="2" id="KW-0378">Hydrolase</keyword>